<evidence type="ECO:0000256" key="13">
    <source>
        <dbReference type="ARBA" id="ARBA00048988"/>
    </source>
</evidence>
<evidence type="ECO:0000256" key="2">
    <source>
        <dbReference type="ARBA" id="ARBA00022741"/>
    </source>
</evidence>
<protein>
    <recommendedName>
        <fullName evidence="11">DNA 3'-5' helicase</fullName>
        <ecNumber evidence="11">5.6.2.4</ecNumber>
    </recommendedName>
    <alternativeName>
        <fullName evidence="12">DNA 3'-5' helicase II</fullName>
    </alternativeName>
</protein>
<evidence type="ECO:0000256" key="4">
    <source>
        <dbReference type="ARBA" id="ARBA00022806"/>
    </source>
</evidence>
<name>U2MWQ6_9BACT</name>
<dbReference type="SMART" id="SM00479">
    <property type="entry name" value="EXOIII"/>
    <property type="match status" value="1"/>
</dbReference>
<dbReference type="Gene3D" id="1.10.486.10">
    <property type="entry name" value="PCRA, domain 4"/>
    <property type="match status" value="1"/>
</dbReference>
<dbReference type="GO" id="GO:0043138">
    <property type="term" value="F:3'-5' DNA helicase activity"/>
    <property type="evidence" value="ECO:0007669"/>
    <property type="project" value="UniProtKB-EC"/>
</dbReference>
<dbReference type="InterPro" id="IPR014016">
    <property type="entry name" value="UvrD-like_ATP-bd"/>
</dbReference>
<feature type="binding site" evidence="14">
    <location>
        <begin position="30"/>
        <end position="37"/>
    </location>
    <ligand>
        <name>ATP</name>
        <dbReference type="ChEBI" id="CHEBI:30616"/>
    </ligand>
</feature>
<evidence type="ECO:0000259" key="16">
    <source>
        <dbReference type="PROSITE" id="PS51217"/>
    </source>
</evidence>
<evidence type="ECO:0000256" key="6">
    <source>
        <dbReference type="ARBA" id="ARBA00023125"/>
    </source>
</evidence>
<dbReference type="InterPro" id="IPR036397">
    <property type="entry name" value="RNaseH_sf"/>
</dbReference>
<dbReference type="GO" id="GO:0003677">
    <property type="term" value="F:DNA binding"/>
    <property type="evidence" value="ECO:0007669"/>
    <property type="project" value="UniProtKB-KW"/>
</dbReference>
<comment type="subunit">
    <text evidence="9">DNA polymerase III contains a core (composed of alpha, epsilon and theta chains) that associates with a tau subunit. This core dimerizes to form the POLIII' complex. PolIII' associates with the gamma complex (composed of gamma, delta, delta', psi and chi chains) and with the beta chain to form the complete DNA polymerase III complex.</text>
</comment>
<dbReference type="InterPro" id="IPR013520">
    <property type="entry name" value="Ribonucl_H"/>
</dbReference>
<keyword evidence="6" id="KW-0238">DNA-binding</keyword>
<evidence type="ECO:0000256" key="10">
    <source>
        <dbReference type="ARBA" id="ARBA00034617"/>
    </source>
</evidence>
<organism evidence="17 18">
    <name type="scientific">Hoylesella pleuritidis F0068</name>
    <dbReference type="NCBI Taxonomy" id="1081904"/>
    <lineage>
        <taxon>Bacteria</taxon>
        <taxon>Pseudomonadati</taxon>
        <taxon>Bacteroidota</taxon>
        <taxon>Bacteroidia</taxon>
        <taxon>Bacteroidales</taxon>
        <taxon>Prevotellaceae</taxon>
        <taxon>Hoylesella</taxon>
    </lineage>
</organism>
<dbReference type="Gene3D" id="1.10.10.160">
    <property type="match status" value="1"/>
</dbReference>
<dbReference type="InterPro" id="IPR000212">
    <property type="entry name" value="DNA_helicase_UvrD/REP"/>
</dbReference>
<dbReference type="Pfam" id="PF13361">
    <property type="entry name" value="UvrD_C"/>
    <property type="match status" value="1"/>
</dbReference>
<comment type="function">
    <text evidence="8">DNA polymerase III is a complex, multichain enzyme responsible for most of the replicative synthesis in bacteria. The epsilon subunit contain the editing function and is a proofreading 3'-5' exonuclease.</text>
</comment>
<reference evidence="17 18" key="1">
    <citation type="submission" date="2013-08" db="EMBL/GenBank/DDBJ databases">
        <authorList>
            <person name="Durkin A.S."/>
            <person name="Haft D.R."/>
            <person name="McCorrison J."/>
            <person name="Torralba M."/>
            <person name="Gillis M."/>
            <person name="Haft D.H."/>
            <person name="Methe B."/>
            <person name="Sutton G."/>
            <person name="Nelson K.E."/>
        </authorList>
    </citation>
    <scope>NUCLEOTIDE SEQUENCE [LARGE SCALE GENOMIC DNA]</scope>
    <source>
        <strain evidence="17 18">F0068</strain>
    </source>
</reference>
<dbReference type="InterPro" id="IPR013986">
    <property type="entry name" value="DExx_box_DNA_helicase_dom_sf"/>
</dbReference>
<comment type="similarity">
    <text evidence="1">Belongs to the helicase family. UvrD subfamily.</text>
</comment>
<keyword evidence="5 14" id="KW-0067">ATP-binding</keyword>
<evidence type="ECO:0000256" key="7">
    <source>
        <dbReference type="ARBA" id="ARBA00023235"/>
    </source>
</evidence>
<keyword evidence="18" id="KW-1185">Reference proteome</keyword>
<dbReference type="GO" id="GO:0016887">
    <property type="term" value="F:ATP hydrolysis activity"/>
    <property type="evidence" value="ECO:0007669"/>
    <property type="project" value="RHEA"/>
</dbReference>
<comment type="catalytic activity">
    <reaction evidence="10">
        <text>Couples ATP hydrolysis with the unwinding of duplex DNA by translocating in the 3'-5' direction.</text>
        <dbReference type="EC" id="5.6.2.4"/>
    </reaction>
</comment>
<dbReference type="FunFam" id="3.30.420.10:FF:000045">
    <property type="entry name" value="3'-5' exonuclease DinG"/>
    <property type="match status" value="1"/>
</dbReference>
<evidence type="ECO:0000256" key="3">
    <source>
        <dbReference type="ARBA" id="ARBA00022801"/>
    </source>
</evidence>
<accession>U2MWQ6</accession>
<keyword evidence="4 14" id="KW-0347">Helicase</keyword>
<dbReference type="GO" id="GO:0005524">
    <property type="term" value="F:ATP binding"/>
    <property type="evidence" value="ECO:0007669"/>
    <property type="project" value="UniProtKB-UniRule"/>
</dbReference>
<dbReference type="RefSeq" id="WP_021583271.1">
    <property type="nucleotide sequence ID" value="NZ_AWET01000008.1"/>
</dbReference>
<dbReference type="SUPFAM" id="SSF52540">
    <property type="entry name" value="P-loop containing nucleoside triphosphate hydrolases"/>
    <property type="match status" value="1"/>
</dbReference>
<sequence>MMGERLLDWQPDESQREVIDIQGGQHLVLAPPGCGKTQILTERVKRARQCGTAYEDMLCLTFTNRAARGMMERIRAHIDDDDIAKLYVGNVHRFCSRFLFENNVIPAESSVIDDDDAISILARFLDEDETQVAATYKRLHDYHDVVFLSHLMSQVAHRHPRMLRLHTDCINADDIAAMREICRVQRMEFTAEVMTDIYMHTDFYLDALRVEGYDYGMRAVLDALLRKMKLARQYEQYKTDNKLVDFEDLLLLTYDTLTGEQQQNFRRFSWIQIDEVQDLNPLQLAIVDAITANDNATVMFLGDEQQAIFSFMGAKLDTLDVLRERCKGRIHHLTVNHRSPKYLLDVLNTYASQVLRINADLLPEADNEATCREGELKLLYSDTIDAEYRDVAAFARQLHDNFTEETTAIIVSSNSDAELVSRALRDLELPHFKVSGIDLFSTNEVKLLLAHLNVLANEHNFIAWSRLVKGLKVVETNSAARNFVRSCQNNGLLPSDFLLYEDGSYVQDFVRTCTEKEIVVFDTETTGLNVFTDDIVQIAAVKMREGRVVEGSEFVVFIATDREIPSHLGDIVNPIIEELKHNRQYPHDEALQMFLDYVGDDVLLGHNADYDYNILDRNLRRYCPGIDLHERFPQYFDSLKLMHLLEPDLKQYKLKALLEIFHLHGENSHLAGADVEATANVVAYCYERARALLPAQRAFMARDRVKTCAERLRRIYRDLFLDARRRLYTPCAEADRLPLVAELMCFYDALLANGLVEKVDGIGYIEAYLTEDVIDMHCENSLIEQLGRHIMEINTLKEADLCSSSVIRDRVFVTTVHKAKGLEFDNVIVFDAIDGRYPNYYNQTDEGLLAEDARKFYVAMSRSRKRLYISQSLSRIDYHNQPRPNQLTRFMAPILRYFS</sequence>
<dbReference type="Proteomes" id="UP000016600">
    <property type="component" value="Unassembled WGS sequence"/>
</dbReference>
<dbReference type="EMBL" id="AWET01000008">
    <property type="protein sequence ID" value="ERK03634.1"/>
    <property type="molecule type" value="Genomic_DNA"/>
</dbReference>
<dbReference type="PROSITE" id="PS51217">
    <property type="entry name" value="UVRD_HELICASE_CTER"/>
    <property type="match status" value="1"/>
</dbReference>
<dbReference type="GO" id="GO:0004527">
    <property type="term" value="F:exonuclease activity"/>
    <property type="evidence" value="ECO:0007669"/>
    <property type="project" value="UniProtKB-ARBA"/>
</dbReference>
<keyword evidence="3 14" id="KW-0378">Hydrolase</keyword>
<evidence type="ECO:0000256" key="8">
    <source>
        <dbReference type="ARBA" id="ARBA00025483"/>
    </source>
</evidence>
<proteinExistence type="inferred from homology"/>
<dbReference type="EC" id="5.6.2.4" evidence="11"/>
<dbReference type="InterPro" id="IPR012337">
    <property type="entry name" value="RNaseH-like_sf"/>
</dbReference>
<dbReference type="Pfam" id="PF00580">
    <property type="entry name" value="UvrD-helicase"/>
    <property type="match status" value="1"/>
</dbReference>
<gene>
    <name evidence="17" type="ORF">HMPREF1218_0234</name>
</gene>
<evidence type="ECO:0000256" key="1">
    <source>
        <dbReference type="ARBA" id="ARBA00009922"/>
    </source>
</evidence>
<dbReference type="InterPro" id="IPR014017">
    <property type="entry name" value="DNA_helicase_UvrD-like_C"/>
</dbReference>
<dbReference type="GO" id="GO:0000725">
    <property type="term" value="P:recombinational repair"/>
    <property type="evidence" value="ECO:0007669"/>
    <property type="project" value="TreeGrafter"/>
</dbReference>
<dbReference type="Pfam" id="PF00929">
    <property type="entry name" value="RNase_T"/>
    <property type="match status" value="1"/>
</dbReference>
<dbReference type="InterPro" id="IPR027417">
    <property type="entry name" value="P-loop_NTPase"/>
</dbReference>
<dbReference type="AlphaFoldDB" id="U2MWQ6"/>
<dbReference type="PANTHER" id="PTHR11070">
    <property type="entry name" value="UVRD / RECB / PCRA DNA HELICASE FAMILY MEMBER"/>
    <property type="match status" value="1"/>
</dbReference>
<evidence type="ECO:0000259" key="15">
    <source>
        <dbReference type="PROSITE" id="PS51198"/>
    </source>
</evidence>
<evidence type="ECO:0000256" key="11">
    <source>
        <dbReference type="ARBA" id="ARBA00034808"/>
    </source>
</evidence>
<feature type="domain" description="UvrD-like helicase C-terminal" evidence="16">
    <location>
        <begin position="345"/>
        <end position="821"/>
    </location>
</feature>
<dbReference type="PATRIC" id="fig|1081904.3.peg.672"/>
<dbReference type="PROSITE" id="PS51198">
    <property type="entry name" value="UVRD_HELICASE_ATP_BIND"/>
    <property type="match status" value="1"/>
</dbReference>
<evidence type="ECO:0000256" key="5">
    <source>
        <dbReference type="ARBA" id="ARBA00022840"/>
    </source>
</evidence>
<dbReference type="Gene3D" id="3.30.420.10">
    <property type="entry name" value="Ribonuclease H-like superfamily/Ribonuclease H"/>
    <property type="match status" value="1"/>
</dbReference>
<dbReference type="PANTHER" id="PTHR11070:SF2">
    <property type="entry name" value="ATP-DEPENDENT DNA HELICASE SRS2"/>
    <property type="match status" value="1"/>
</dbReference>
<evidence type="ECO:0000313" key="18">
    <source>
        <dbReference type="Proteomes" id="UP000016600"/>
    </source>
</evidence>
<keyword evidence="2 14" id="KW-0547">Nucleotide-binding</keyword>
<dbReference type="SUPFAM" id="SSF53098">
    <property type="entry name" value="Ribonuclease H-like"/>
    <property type="match status" value="1"/>
</dbReference>
<evidence type="ECO:0000256" key="9">
    <source>
        <dbReference type="ARBA" id="ARBA00026073"/>
    </source>
</evidence>
<comment type="catalytic activity">
    <reaction evidence="13">
        <text>ATP + H2O = ADP + phosphate + H(+)</text>
        <dbReference type="Rhea" id="RHEA:13065"/>
        <dbReference type="ChEBI" id="CHEBI:15377"/>
        <dbReference type="ChEBI" id="CHEBI:15378"/>
        <dbReference type="ChEBI" id="CHEBI:30616"/>
        <dbReference type="ChEBI" id="CHEBI:43474"/>
        <dbReference type="ChEBI" id="CHEBI:456216"/>
        <dbReference type="EC" id="5.6.2.4"/>
    </reaction>
</comment>
<comment type="caution">
    <text evidence="17">The sequence shown here is derived from an EMBL/GenBank/DDBJ whole genome shotgun (WGS) entry which is preliminary data.</text>
</comment>
<evidence type="ECO:0000313" key="17">
    <source>
        <dbReference type="EMBL" id="ERK03634.1"/>
    </source>
</evidence>
<keyword evidence="7" id="KW-0413">Isomerase</keyword>
<dbReference type="Gene3D" id="3.40.50.300">
    <property type="entry name" value="P-loop containing nucleotide triphosphate hydrolases"/>
    <property type="match status" value="4"/>
</dbReference>
<evidence type="ECO:0000256" key="14">
    <source>
        <dbReference type="PROSITE-ProRule" id="PRU00560"/>
    </source>
</evidence>
<feature type="domain" description="UvrD-like helicase ATP-binding" evidence="15">
    <location>
        <begin position="9"/>
        <end position="340"/>
    </location>
</feature>
<dbReference type="CDD" id="cd06127">
    <property type="entry name" value="DEDDh"/>
    <property type="match status" value="1"/>
</dbReference>
<evidence type="ECO:0000256" key="12">
    <source>
        <dbReference type="ARBA" id="ARBA00034923"/>
    </source>
</evidence>